<protein>
    <submittedName>
        <fullName evidence="2">Hemagglutinin</fullName>
    </submittedName>
</protein>
<keyword evidence="3" id="KW-1185">Reference proteome</keyword>
<dbReference type="PROSITE" id="PS51257">
    <property type="entry name" value="PROKAR_LIPOPROTEIN"/>
    <property type="match status" value="1"/>
</dbReference>
<sequence length="266" mass="29110">MKRLALCLPLALVLVGCSQFQDPNPVAETDSMPVEELPPEPITPALDYSGFNAGRIIEDEIFYDSAAMSAEEITAFLAQVNEGCRSGEAPCITEYVEDTQSYSGGDYCYDFEGAEGDTPGTIIEKASRACGINPQVLLVMLQKEQGLLTASSTRLEQSRYDIAMGYGCPDTSNCDPQFFGFANQVFHAAKQLRRYAAEPSMFSIVPEADNQIRFHPNGHCGESTVYVENYATAGLYNYTPYQPGGEGACESVGNLNFYAYFKAWFG</sequence>
<evidence type="ECO:0000256" key="1">
    <source>
        <dbReference type="SAM" id="SignalP"/>
    </source>
</evidence>
<gene>
    <name evidence="2" type="ORF">FYJ24_06530</name>
</gene>
<dbReference type="Proteomes" id="UP000470875">
    <property type="component" value="Unassembled WGS sequence"/>
</dbReference>
<name>A0A6N7W7K7_9ACTO</name>
<feature type="signal peptide" evidence="1">
    <location>
        <begin position="1"/>
        <end position="20"/>
    </location>
</feature>
<reference evidence="2 3" key="1">
    <citation type="submission" date="2019-08" db="EMBL/GenBank/DDBJ databases">
        <title>In-depth cultivation of the pig gut microbiome towards novel bacterial diversity and tailored functional studies.</title>
        <authorList>
            <person name="Wylensek D."/>
            <person name="Hitch T.C.A."/>
            <person name="Clavel T."/>
        </authorList>
    </citation>
    <scope>NUCLEOTIDE SEQUENCE [LARGE SCALE GENOMIC DNA]</scope>
    <source>
        <strain evidence="2 3">WB03_NA08</strain>
    </source>
</reference>
<dbReference type="EMBL" id="VULO01000007">
    <property type="protein sequence ID" value="MSS84422.1"/>
    <property type="molecule type" value="Genomic_DNA"/>
</dbReference>
<comment type="caution">
    <text evidence="2">The sequence shown here is derived from an EMBL/GenBank/DDBJ whole genome shotgun (WGS) entry which is preliminary data.</text>
</comment>
<organism evidence="2 3">
    <name type="scientific">Scrofimicrobium canadense</name>
    <dbReference type="NCBI Taxonomy" id="2652290"/>
    <lineage>
        <taxon>Bacteria</taxon>
        <taxon>Bacillati</taxon>
        <taxon>Actinomycetota</taxon>
        <taxon>Actinomycetes</taxon>
        <taxon>Actinomycetales</taxon>
        <taxon>Actinomycetaceae</taxon>
        <taxon>Scrofimicrobium</taxon>
    </lineage>
</organism>
<accession>A0A6N7W7K7</accession>
<dbReference type="RefSeq" id="WP_154544772.1">
    <property type="nucleotide sequence ID" value="NZ_VULO01000007.1"/>
</dbReference>
<dbReference type="AlphaFoldDB" id="A0A6N7W7K7"/>
<keyword evidence="1" id="KW-0732">Signal</keyword>
<evidence type="ECO:0000313" key="3">
    <source>
        <dbReference type="Proteomes" id="UP000470875"/>
    </source>
</evidence>
<proteinExistence type="predicted"/>
<feature type="chain" id="PRO_5038896643" evidence="1">
    <location>
        <begin position="21"/>
        <end position="266"/>
    </location>
</feature>
<evidence type="ECO:0000313" key="2">
    <source>
        <dbReference type="EMBL" id="MSS84422.1"/>
    </source>
</evidence>